<sequence length="354" mass="39578">MIKSVKKVLALSLATIFTLGLVGCGTKEDANKNNENKEKTEITEPLKVVTTSETYKELFDKFTTETGIKVEFLSMSSGEVISKVKAEGGKPMADLWFGGGIDAFMQAKTDGLLEKVEFDGAKDLASEYKDSEGYWYSKGLTVVGFVVNNDILKEKNLPEPKTWDDLTNTIYKSEILMSNPAVSGTNYAVVNAILQTKGEEAGWKYFEELNKNIDYYSKRGKDPNVKTMAGEVAIGITYIDKGLEAMQEEKNVKIIYPEDGIPYVPEGVAAFKNASNVEAAKIFIEWLYKDENLKEVIRLDNKDTLKLVKPDLEGVELTFPKETLMKEDLAQFGVKRTEILEKWKTLMGDKAESE</sequence>
<evidence type="ECO:0000313" key="4">
    <source>
        <dbReference type="Proteomes" id="UP001501047"/>
    </source>
</evidence>
<name>A0ABN1KLH0_CLOSU</name>
<dbReference type="PIRSF" id="PIRSF002825">
    <property type="entry name" value="CfbpA"/>
    <property type="match status" value="1"/>
</dbReference>
<evidence type="ECO:0000256" key="1">
    <source>
        <dbReference type="ARBA" id="ARBA00022729"/>
    </source>
</evidence>
<keyword evidence="1 2" id="KW-0732">Signal</keyword>
<organism evidence="3 4">
    <name type="scientific">Clostridium subterminale</name>
    <dbReference type="NCBI Taxonomy" id="1550"/>
    <lineage>
        <taxon>Bacteria</taxon>
        <taxon>Bacillati</taxon>
        <taxon>Bacillota</taxon>
        <taxon>Clostridia</taxon>
        <taxon>Eubacteriales</taxon>
        <taxon>Clostridiaceae</taxon>
        <taxon>Clostridium</taxon>
    </lineage>
</organism>
<dbReference type="PROSITE" id="PS51257">
    <property type="entry name" value="PROKAR_LIPOPROTEIN"/>
    <property type="match status" value="1"/>
</dbReference>
<dbReference type="PANTHER" id="PTHR30006:SF2">
    <property type="entry name" value="ABC TRANSPORTER SUBSTRATE-BINDING PROTEIN"/>
    <property type="match status" value="1"/>
</dbReference>
<evidence type="ECO:0000313" key="3">
    <source>
        <dbReference type="EMBL" id="GAA0770365.1"/>
    </source>
</evidence>
<accession>A0ABN1KLH0</accession>
<protein>
    <submittedName>
        <fullName evidence="3">ABC transporter substrate-binding protein</fullName>
    </submittedName>
</protein>
<dbReference type="InterPro" id="IPR026045">
    <property type="entry name" value="Ferric-bd"/>
</dbReference>
<gene>
    <name evidence="3" type="ORF">GCM10008908_13030</name>
</gene>
<dbReference type="CDD" id="cd13544">
    <property type="entry name" value="PBP2_Fbp_like_1"/>
    <property type="match status" value="1"/>
</dbReference>
<reference evidence="3 4" key="1">
    <citation type="journal article" date="2019" name="Int. J. Syst. Evol. Microbiol.">
        <title>The Global Catalogue of Microorganisms (GCM) 10K type strain sequencing project: providing services to taxonomists for standard genome sequencing and annotation.</title>
        <authorList>
            <consortium name="The Broad Institute Genomics Platform"/>
            <consortium name="The Broad Institute Genome Sequencing Center for Infectious Disease"/>
            <person name="Wu L."/>
            <person name="Ma J."/>
        </authorList>
    </citation>
    <scope>NUCLEOTIDE SEQUENCE [LARGE SCALE GENOMIC DNA]</scope>
    <source>
        <strain evidence="3 4">JCM 1417</strain>
    </source>
</reference>
<dbReference type="SUPFAM" id="SSF53850">
    <property type="entry name" value="Periplasmic binding protein-like II"/>
    <property type="match status" value="1"/>
</dbReference>
<proteinExistence type="predicted"/>
<dbReference type="Proteomes" id="UP001501047">
    <property type="component" value="Unassembled WGS sequence"/>
</dbReference>
<feature type="chain" id="PRO_5047084501" evidence="2">
    <location>
        <begin position="23"/>
        <end position="354"/>
    </location>
</feature>
<dbReference type="Gene3D" id="3.40.190.10">
    <property type="entry name" value="Periplasmic binding protein-like II"/>
    <property type="match status" value="2"/>
</dbReference>
<evidence type="ECO:0000256" key="2">
    <source>
        <dbReference type="SAM" id="SignalP"/>
    </source>
</evidence>
<feature type="signal peptide" evidence="2">
    <location>
        <begin position="1"/>
        <end position="22"/>
    </location>
</feature>
<keyword evidence="4" id="KW-1185">Reference proteome</keyword>
<dbReference type="EMBL" id="BAAACI010000002">
    <property type="protein sequence ID" value="GAA0770365.1"/>
    <property type="molecule type" value="Genomic_DNA"/>
</dbReference>
<comment type="caution">
    <text evidence="3">The sequence shown here is derived from an EMBL/GenBank/DDBJ whole genome shotgun (WGS) entry which is preliminary data.</text>
</comment>
<dbReference type="Pfam" id="PF13343">
    <property type="entry name" value="SBP_bac_6"/>
    <property type="match status" value="1"/>
</dbReference>
<dbReference type="PANTHER" id="PTHR30006">
    <property type="entry name" value="THIAMINE-BINDING PERIPLASMIC PROTEIN-RELATED"/>
    <property type="match status" value="1"/>
</dbReference>